<organism evidence="1 2">
    <name type="scientific">Cyclobacterium amurskyense</name>
    <dbReference type="NCBI Taxonomy" id="320787"/>
    <lineage>
        <taxon>Bacteria</taxon>
        <taxon>Pseudomonadati</taxon>
        <taxon>Bacteroidota</taxon>
        <taxon>Cytophagia</taxon>
        <taxon>Cytophagales</taxon>
        <taxon>Cyclobacteriaceae</taxon>
        <taxon>Cyclobacterium</taxon>
    </lineage>
</organism>
<sequence length="476" mass="52283">MKSVNVSLSVLLILLSLFSFQIHKVEGKVNFKYDNEPQEKPVEGLRLSTFDIDVTPPVGSPLAYDVTINKWDLGLRAKGIVLQGAGLPIVMCSIDWLAIGNEGMDEFKRALAAAVGSIPNRIAVSVVHQHDAPRFDAGAEQILIEAGMDPANINPTQFDGTFPREALRRLTIAVKSSLSDTKPVTHIGLGKAIVEKVASNRNIYGPDGKVRVTRMSSTKDPVLHAEPEGLIDPELSLVSFWNEDKPVAIFSYYASHPQSYYRTGIPNPDFVGVARFLRQLAVPDALHVHFNGAGGNIAAGKYNDGSHENRLILAERLATGMKKAWESTKREPITTARVSWTVEKVALPPAKYLYKMQEELKKSDELLKKSSGNARKMAWLRRSQAGKTLDVMCLSLNDARLLHMPGELFVEYQLAAKAERPDLFVTMAAYGDLGPGYIGTTLAYEKGGYEVSERASNVAPEVEGVLMKAIKDLLKE</sequence>
<keyword evidence="2" id="KW-1185">Reference proteome</keyword>
<dbReference type="PATRIC" id="fig|320787.5.peg.4787"/>
<evidence type="ECO:0000313" key="2">
    <source>
        <dbReference type="Proteomes" id="UP000036520"/>
    </source>
</evidence>
<dbReference type="Proteomes" id="UP000036520">
    <property type="component" value="Chromosome"/>
</dbReference>
<dbReference type="AlphaFoldDB" id="A0A0H4PKZ0"/>
<evidence type="ECO:0000313" key="1">
    <source>
        <dbReference type="EMBL" id="AKP53710.1"/>
    </source>
</evidence>
<proteinExistence type="predicted"/>
<dbReference type="KEGG" id="camu:CA2015_4366"/>
<dbReference type="EMBL" id="CP012040">
    <property type="protein sequence ID" value="AKP53710.1"/>
    <property type="molecule type" value="Genomic_DNA"/>
</dbReference>
<dbReference type="RefSeq" id="WP_205749786.1">
    <property type="nucleotide sequence ID" value="NZ_CP012040.1"/>
</dbReference>
<dbReference type="STRING" id="320787.CA2015_4366"/>
<evidence type="ECO:0008006" key="3">
    <source>
        <dbReference type="Google" id="ProtNLM"/>
    </source>
</evidence>
<gene>
    <name evidence="1" type="ORF">CA2015_4366</name>
</gene>
<name>A0A0H4PKZ0_9BACT</name>
<protein>
    <recommendedName>
        <fullName evidence="3">Neutral/alkaline non-lysosomal ceramidase N-terminal domain-containing protein</fullName>
    </recommendedName>
</protein>
<reference evidence="1 2" key="1">
    <citation type="submission" date="2015-07" db="EMBL/GenBank/DDBJ databases">
        <authorList>
            <person name="Kim K.M."/>
        </authorList>
    </citation>
    <scope>NUCLEOTIDE SEQUENCE [LARGE SCALE GENOMIC DNA]</scope>
    <source>
        <strain evidence="1 2">KCTC 12363</strain>
    </source>
</reference>
<accession>A0A0H4PKZ0</accession>